<dbReference type="InterPro" id="IPR019758">
    <property type="entry name" value="Pept_S26A_signal_pept_1_CS"/>
</dbReference>
<keyword evidence="5 6" id="KW-0378">Hydrolase</keyword>
<accession>A0ABT6G341</accession>
<organism evidence="8 9">
    <name type="scientific">Winogradskyella marincola</name>
    <dbReference type="NCBI Taxonomy" id="3037795"/>
    <lineage>
        <taxon>Bacteria</taxon>
        <taxon>Pseudomonadati</taxon>
        <taxon>Bacteroidota</taxon>
        <taxon>Flavobacteriia</taxon>
        <taxon>Flavobacteriales</taxon>
        <taxon>Flavobacteriaceae</taxon>
        <taxon>Winogradskyella</taxon>
    </lineage>
</organism>
<dbReference type="EC" id="3.4.21.89" evidence="3 6"/>
<dbReference type="PROSITE" id="PS00761">
    <property type="entry name" value="SPASE_I_3"/>
    <property type="match status" value="1"/>
</dbReference>
<comment type="catalytic activity">
    <reaction evidence="1 6">
        <text>Cleavage of hydrophobic, N-terminal signal or leader sequences from secreted and periplasmic proteins.</text>
        <dbReference type="EC" id="3.4.21.89"/>
    </reaction>
</comment>
<dbReference type="PANTHER" id="PTHR43390:SF1">
    <property type="entry name" value="CHLOROPLAST PROCESSING PEPTIDASE"/>
    <property type="match status" value="1"/>
</dbReference>
<evidence type="ECO:0000256" key="2">
    <source>
        <dbReference type="ARBA" id="ARBA00009370"/>
    </source>
</evidence>
<dbReference type="InterPro" id="IPR019533">
    <property type="entry name" value="Peptidase_S26"/>
</dbReference>
<evidence type="ECO:0000256" key="3">
    <source>
        <dbReference type="ARBA" id="ARBA00013208"/>
    </source>
</evidence>
<dbReference type="Proteomes" id="UP001529085">
    <property type="component" value="Unassembled WGS sequence"/>
</dbReference>
<dbReference type="NCBIfam" id="TIGR02227">
    <property type="entry name" value="sigpep_I_bact"/>
    <property type="match status" value="1"/>
</dbReference>
<dbReference type="GO" id="GO:0009003">
    <property type="term" value="F:signal peptidase activity"/>
    <property type="evidence" value="ECO:0007669"/>
    <property type="project" value="UniProtKB-EC"/>
</dbReference>
<dbReference type="InterPro" id="IPR036286">
    <property type="entry name" value="LexA/Signal_pep-like_sf"/>
</dbReference>
<reference evidence="8 9" key="1">
    <citation type="submission" date="2023-03" db="EMBL/GenBank/DDBJ databases">
        <title>Strain YYF002 represents a novel species in the genus Winogradskyella isolated from seawater.</title>
        <authorList>
            <person name="Fu Z.-Y."/>
        </authorList>
    </citation>
    <scope>NUCLEOTIDE SEQUENCE [LARGE SCALE GENOMIC DNA]</scope>
    <source>
        <strain evidence="8 9">YYF002</strain>
    </source>
</reference>
<gene>
    <name evidence="8" type="primary">lepB</name>
    <name evidence="8" type="ORF">P7122_11065</name>
</gene>
<evidence type="ECO:0000256" key="6">
    <source>
        <dbReference type="RuleBase" id="RU362042"/>
    </source>
</evidence>
<protein>
    <recommendedName>
        <fullName evidence="4 6">Signal peptidase I</fullName>
        <ecNumber evidence="3 6">3.4.21.89</ecNumber>
    </recommendedName>
</protein>
<sequence>MKRRLIILLSIVGAIIILAKVIGVLSYYTIPSTSNEPNLKLNSRLIGSNLIKPKPMDFAYFKFSDSLDGWTIIKRLIAVPGDKLECRRGVIYVNDKNVDTMLNLRYSYVVSNNVGKNLKEEFKDDESFQMYAKGNDSVVVFLDSDYVASSQLKIKRRLSDDSLTLSRNIFSKESNWNISNFGPIVLPPKKYFFLGDNRDNSLDSRYRGFVDEDNIIGTLIYNF</sequence>
<dbReference type="CDD" id="cd06530">
    <property type="entry name" value="S26_SPase_I"/>
    <property type="match status" value="1"/>
</dbReference>
<dbReference type="PRINTS" id="PR00727">
    <property type="entry name" value="LEADERPTASE"/>
</dbReference>
<proteinExistence type="inferred from homology"/>
<dbReference type="SUPFAM" id="SSF51306">
    <property type="entry name" value="LexA/Signal peptidase"/>
    <property type="match status" value="1"/>
</dbReference>
<evidence type="ECO:0000313" key="9">
    <source>
        <dbReference type="Proteomes" id="UP001529085"/>
    </source>
</evidence>
<feature type="domain" description="Peptidase S26" evidence="7">
    <location>
        <begin position="9"/>
        <end position="219"/>
    </location>
</feature>
<keyword evidence="6" id="KW-1133">Transmembrane helix</keyword>
<evidence type="ECO:0000259" key="7">
    <source>
        <dbReference type="Pfam" id="PF10502"/>
    </source>
</evidence>
<dbReference type="Gene3D" id="2.10.109.10">
    <property type="entry name" value="Umud Fragment, subunit A"/>
    <property type="match status" value="1"/>
</dbReference>
<evidence type="ECO:0000256" key="5">
    <source>
        <dbReference type="ARBA" id="ARBA00022801"/>
    </source>
</evidence>
<comment type="subcellular location">
    <subcellularLocation>
        <location evidence="6">Membrane</location>
        <topology evidence="6">Single-pass type II membrane protein</topology>
    </subcellularLocation>
</comment>
<evidence type="ECO:0000313" key="8">
    <source>
        <dbReference type="EMBL" id="MDG4716418.1"/>
    </source>
</evidence>
<evidence type="ECO:0000256" key="4">
    <source>
        <dbReference type="ARBA" id="ARBA00019232"/>
    </source>
</evidence>
<comment type="caution">
    <text evidence="8">The sequence shown here is derived from an EMBL/GenBank/DDBJ whole genome shotgun (WGS) entry which is preliminary data.</text>
</comment>
<keyword evidence="6" id="KW-0645">Protease</keyword>
<dbReference type="Pfam" id="PF10502">
    <property type="entry name" value="Peptidase_S26"/>
    <property type="match status" value="1"/>
</dbReference>
<keyword evidence="9" id="KW-1185">Reference proteome</keyword>
<evidence type="ECO:0000256" key="1">
    <source>
        <dbReference type="ARBA" id="ARBA00000677"/>
    </source>
</evidence>
<dbReference type="PANTHER" id="PTHR43390">
    <property type="entry name" value="SIGNAL PEPTIDASE I"/>
    <property type="match status" value="1"/>
</dbReference>
<keyword evidence="6" id="KW-0812">Transmembrane</keyword>
<dbReference type="RefSeq" id="WP_278005864.1">
    <property type="nucleotide sequence ID" value="NZ_JARSBN010000005.1"/>
</dbReference>
<keyword evidence="6" id="KW-0472">Membrane</keyword>
<dbReference type="InterPro" id="IPR000223">
    <property type="entry name" value="Pept_S26A_signal_pept_1"/>
</dbReference>
<dbReference type="EMBL" id="JARSBN010000005">
    <property type="protein sequence ID" value="MDG4716418.1"/>
    <property type="molecule type" value="Genomic_DNA"/>
</dbReference>
<comment type="similarity">
    <text evidence="2 6">Belongs to the peptidase S26 family.</text>
</comment>
<feature type="transmembrane region" description="Helical" evidence="6">
    <location>
        <begin position="7"/>
        <end position="30"/>
    </location>
</feature>
<name>A0ABT6G341_9FLAO</name>